<comment type="catalytic activity">
    <reaction evidence="8">
        <text>a 6-O-methyl-2'-deoxyguanosine in DNA + L-cysteinyl-[protein] = S-methyl-L-cysteinyl-[protein] + a 2'-deoxyguanosine in DNA</text>
        <dbReference type="Rhea" id="RHEA:24000"/>
        <dbReference type="Rhea" id="RHEA-COMP:10131"/>
        <dbReference type="Rhea" id="RHEA-COMP:10132"/>
        <dbReference type="Rhea" id="RHEA-COMP:11367"/>
        <dbReference type="Rhea" id="RHEA-COMP:11368"/>
        <dbReference type="ChEBI" id="CHEBI:29950"/>
        <dbReference type="ChEBI" id="CHEBI:82612"/>
        <dbReference type="ChEBI" id="CHEBI:85445"/>
        <dbReference type="ChEBI" id="CHEBI:85448"/>
        <dbReference type="EC" id="2.1.1.63"/>
    </reaction>
</comment>
<accession>A0A0B4D0E2</accession>
<dbReference type="NCBIfam" id="TIGR00589">
    <property type="entry name" value="ogt"/>
    <property type="match status" value="1"/>
</dbReference>
<dbReference type="GO" id="GO:0032259">
    <property type="term" value="P:methylation"/>
    <property type="evidence" value="ECO:0007669"/>
    <property type="project" value="UniProtKB-KW"/>
</dbReference>
<gene>
    <name evidence="11" type="ORF">RM52_01635</name>
</gene>
<dbReference type="RefSeq" id="WP_039412020.1">
    <property type="nucleotide sequence ID" value="NZ_JWSZ01000001.1"/>
</dbReference>
<evidence type="ECO:0000259" key="9">
    <source>
        <dbReference type="Pfam" id="PF01035"/>
    </source>
</evidence>
<evidence type="ECO:0000313" key="12">
    <source>
        <dbReference type="Proteomes" id="UP000031202"/>
    </source>
</evidence>
<evidence type="ECO:0000313" key="11">
    <source>
        <dbReference type="EMBL" id="KIC60126.1"/>
    </source>
</evidence>
<proteinExistence type="inferred from homology"/>
<dbReference type="Proteomes" id="UP000031202">
    <property type="component" value="Unassembled WGS sequence"/>
</dbReference>
<evidence type="ECO:0000256" key="6">
    <source>
        <dbReference type="ARBA" id="ARBA00022763"/>
    </source>
</evidence>
<dbReference type="InterPro" id="IPR036631">
    <property type="entry name" value="MGMT_N_sf"/>
</dbReference>
<evidence type="ECO:0000256" key="2">
    <source>
        <dbReference type="ARBA" id="ARBA00008711"/>
    </source>
</evidence>
<evidence type="ECO:0000256" key="3">
    <source>
        <dbReference type="ARBA" id="ARBA00011918"/>
    </source>
</evidence>
<evidence type="ECO:0000256" key="7">
    <source>
        <dbReference type="ARBA" id="ARBA00023204"/>
    </source>
</evidence>
<dbReference type="InterPro" id="IPR036388">
    <property type="entry name" value="WH-like_DNA-bd_sf"/>
</dbReference>
<feature type="domain" description="Methylguanine DNA methyltransferase ribonuclease-like" evidence="10">
    <location>
        <begin position="7"/>
        <end position="85"/>
    </location>
</feature>
<dbReference type="EC" id="2.1.1.63" evidence="3"/>
<evidence type="ECO:0000256" key="8">
    <source>
        <dbReference type="ARBA" id="ARBA00049348"/>
    </source>
</evidence>
<sequence length="182" mass="19133">MTSTAAYSVHPTPIGEALIVVADGGLVALDVLEVSLTAADRHLEAISARRNGVVVPDAAATADVAAQLDEYFAGTRRRFTLDLDLRGVDGFARRALEAMDEIPYGETASYGELAILAGSPGAHRAAGSACARTPISIVIPAHRVVRADGSIGEYGGHPERKRFLLDLEARVVRDGFPRSAAV</sequence>
<keyword evidence="5 11" id="KW-0808">Transferase</keyword>
<feature type="domain" description="Methylated-DNA-[protein]-cysteine S-methyltransferase DNA binding" evidence="9">
    <location>
        <begin position="91"/>
        <end position="169"/>
    </location>
</feature>
<comment type="caution">
    <text evidence="11">The sequence shown here is derived from an EMBL/GenBank/DDBJ whole genome shotgun (WGS) entry which is preliminary data.</text>
</comment>
<evidence type="ECO:0000256" key="5">
    <source>
        <dbReference type="ARBA" id="ARBA00022679"/>
    </source>
</evidence>
<dbReference type="InterPro" id="IPR014048">
    <property type="entry name" value="MethylDNA_cys_MeTrfase_DNA-bd"/>
</dbReference>
<dbReference type="GO" id="GO:0003908">
    <property type="term" value="F:methylated-DNA-[protein]-cysteine S-methyltransferase activity"/>
    <property type="evidence" value="ECO:0007669"/>
    <property type="project" value="UniProtKB-EC"/>
</dbReference>
<evidence type="ECO:0000256" key="1">
    <source>
        <dbReference type="ARBA" id="ARBA00001286"/>
    </source>
</evidence>
<keyword evidence="4 11" id="KW-0489">Methyltransferase</keyword>
<dbReference type="EMBL" id="JWSZ01000001">
    <property type="protein sequence ID" value="KIC60126.1"/>
    <property type="molecule type" value="Genomic_DNA"/>
</dbReference>
<keyword evidence="6" id="KW-0227">DNA damage</keyword>
<name>A0A0B4D0E2_9MICO</name>
<dbReference type="GO" id="GO:0006281">
    <property type="term" value="P:DNA repair"/>
    <property type="evidence" value="ECO:0007669"/>
    <property type="project" value="UniProtKB-KW"/>
</dbReference>
<reference evidence="11 12" key="1">
    <citation type="submission" date="2014-12" db="EMBL/GenBank/DDBJ databases">
        <title>Genome sequencing of Microbacterium hominis TPW29.</title>
        <authorList>
            <person name="Tan P.W."/>
            <person name="Chan K.-G."/>
        </authorList>
    </citation>
    <scope>NUCLEOTIDE SEQUENCE [LARGE SCALE GENOMIC DNA]</scope>
    <source>
        <strain evidence="11 12">TPW29</strain>
    </source>
</reference>
<dbReference type="SUPFAM" id="SSF53155">
    <property type="entry name" value="Methylated DNA-protein cysteine methyltransferase domain"/>
    <property type="match status" value="1"/>
</dbReference>
<protein>
    <recommendedName>
        <fullName evidence="3">methylated-DNA--[protein]-cysteine S-methyltransferase</fullName>
        <ecNumber evidence="3">2.1.1.63</ecNumber>
    </recommendedName>
</protein>
<dbReference type="Pfam" id="PF02870">
    <property type="entry name" value="Methyltransf_1N"/>
    <property type="match status" value="1"/>
</dbReference>
<dbReference type="InterPro" id="IPR036217">
    <property type="entry name" value="MethylDNA_cys_MeTrfase_DNAb"/>
</dbReference>
<evidence type="ECO:0000256" key="4">
    <source>
        <dbReference type="ARBA" id="ARBA00022603"/>
    </source>
</evidence>
<organism evidence="11 12">
    <name type="scientific">Microbacterium hominis</name>
    <dbReference type="NCBI Taxonomy" id="162426"/>
    <lineage>
        <taxon>Bacteria</taxon>
        <taxon>Bacillati</taxon>
        <taxon>Actinomycetota</taxon>
        <taxon>Actinomycetes</taxon>
        <taxon>Micrococcales</taxon>
        <taxon>Microbacteriaceae</taxon>
        <taxon>Microbacterium</taxon>
    </lineage>
</organism>
<dbReference type="Pfam" id="PF01035">
    <property type="entry name" value="DNA_binding_1"/>
    <property type="match status" value="1"/>
</dbReference>
<dbReference type="FunFam" id="1.10.10.10:FF:000214">
    <property type="entry name" value="Methylated-DNA--protein-cysteine methyltransferase"/>
    <property type="match status" value="1"/>
</dbReference>
<comment type="catalytic activity">
    <reaction evidence="1">
        <text>a 4-O-methyl-thymidine in DNA + L-cysteinyl-[protein] = a thymidine in DNA + S-methyl-L-cysteinyl-[protein]</text>
        <dbReference type="Rhea" id="RHEA:53428"/>
        <dbReference type="Rhea" id="RHEA-COMP:10131"/>
        <dbReference type="Rhea" id="RHEA-COMP:10132"/>
        <dbReference type="Rhea" id="RHEA-COMP:13555"/>
        <dbReference type="Rhea" id="RHEA-COMP:13556"/>
        <dbReference type="ChEBI" id="CHEBI:29950"/>
        <dbReference type="ChEBI" id="CHEBI:82612"/>
        <dbReference type="ChEBI" id="CHEBI:137386"/>
        <dbReference type="ChEBI" id="CHEBI:137387"/>
        <dbReference type="EC" id="2.1.1.63"/>
    </reaction>
</comment>
<comment type="similarity">
    <text evidence="2">Belongs to the MGMT family.</text>
</comment>
<dbReference type="AlphaFoldDB" id="A0A0B4D0E2"/>
<dbReference type="PANTHER" id="PTHR10815:SF5">
    <property type="entry name" value="METHYLATED-DNA--PROTEIN-CYSTEINE METHYLTRANSFERASE"/>
    <property type="match status" value="1"/>
</dbReference>
<dbReference type="PANTHER" id="PTHR10815">
    <property type="entry name" value="METHYLATED-DNA--PROTEIN-CYSTEINE METHYLTRANSFERASE"/>
    <property type="match status" value="1"/>
</dbReference>
<dbReference type="Gene3D" id="1.10.10.10">
    <property type="entry name" value="Winged helix-like DNA-binding domain superfamily/Winged helix DNA-binding domain"/>
    <property type="match status" value="1"/>
</dbReference>
<dbReference type="InterPro" id="IPR008332">
    <property type="entry name" value="MethylG_MeTrfase_N"/>
</dbReference>
<dbReference type="Gene3D" id="3.30.160.70">
    <property type="entry name" value="Methylated DNA-protein cysteine methyltransferase domain"/>
    <property type="match status" value="1"/>
</dbReference>
<dbReference type="SUPFAM" id="SSF46767">
    <property type="entry name" value="Methylated DNA-protein cysteine methyltransferase, C-terminal domain"/>
    <property type="match status" value="1"/>
</dbReference>
<evidence type="ECO:0000259" key="10">
    <source>
        <dbReference type="Pfam" id="PF02870"/>
    </source>
</evidence>
<keyword evidence="7" id="KW-0234">DNA repair</keyword>
<dbReference type="CDD" id="cd06445">
    <property type="entry name" value="ATase"/>
    <property type="match status" value="1"/>
</dbReference>